<feature type="compositionally biased region" description="Pro residues" evidence="5">
    <location>
        <begin position="845"/>
        <end position="856"/>
    </location>
</feature>
<dbReference type="PANTHER" id="PTHR21517:SF3">
    <property type="entry name" value="APICAL JUNCTION COMPONENT 1 HOMOLOG"/>
    <property type="match status" value="1"/>
</dbReference>
<dbReference type="Proteomes" id="UP001283361">
    <property type="component" value="Unassembled WGS sequence"/>
</dbReference>
<keyword evidence="3" id="KW-0862">Zinc</keyword>
<dbReference type="PROSITE" id="PS50865">
    <property type="entry name" value="ZF_MYND_2"/>
    <property type="match status" value="1"/>
</dbReference>
<evidence type="ECO:0000259" key="6">
    <source>
        <dbReference type="PROSITE" id="PS50865"/>
    </source>
</evidence>
<feature type="compositionally biased region" description="Polar residues" evidence="5">
    <location>
        <begin position="1295"/>
        <end position="1307"/>
    </location>
</feature>
<dbReference type="GO" id="GO:0005886">
    <property type="term" value="C:plasma membrane"/>
    <property type="evidence" value="ECO:0007669"/>
    <property type="project" value="TreeGrafter"/>
</dbReference>
<dbReference type="PANTHER" id="PTHR21517">
    <property type="entry name" value="APICAL JUNCTION COMPONENT 1 HOMOLOG"/>
    <property type="match status" value="1"/>
</dbReference>
<feature type="compositionally biased region" description="Polar residues" evidence="5">
    <location>
        <begin position="429"/>
        <end position="456"/>
    </location>
</feature>
<dbReference type="InterPro" id="IPR058586">
    <property type="entry name" value="Ajm-1"/>
</dbReference>
<dbReference type="Pfam" id="PF01753">
    <property type="entry name" value="zf-MYND"/>
    <property type="match status" value="1"/>
</dbReference>
<proteinExistence type="predicted"/>
<feature type="region of interest" description="Disordered" evidence="5">
    <location>
        <begin position="748"/>
        <end position="810"/>
    </location>
</feature>
<feature type="region of interest" description="Disordered" evidence="5">
    <location>
        <begin position="336"/>
        <end position="397"/>
    </location>
</feature>
<reference evidence="7" key="1">
    <citation type="journal article" date="2023" name="G3 (Bethesda)">
        <title>A reference genome for the long-term kleptoplast-retaining sea slug Elysia crispata morphotype clarki.</title>
        <authorList>
            <person name="Eastman K.E."/>
            <person name="Pendleton A.L."/>
            <person name="Shaikh M.A."/>
            <person name="Suttiyut T."/>
            <person name="Ogas R."/>
            <person name="Tomko P."/>
            <person name="Gavelis G."/>
            <person name="Widhalm J.R."/>
            <person name="Wisecaver J.H."/>
        </authorList>
    </citation>
    <scope>NUCLEOTIDE SEQUENCE</scope>
    <source>
        <strain evidence="7">ECLA1</strain>
    </source>
</reference>
<protein>
    <recommendedName>
        <fullName evidence="6">MYND-type domain-containing protein</fullName>
    </recommendedName>
</protein>
<dbReference type="Pfam" id="PF26649">
    <property type="entry name" value="Ajm-1"/>
    <property type="match status" value="1"/>
</dbReference>
<feature type="compositionally biased region" description="Polar residues" evidence="5">
    <location>
        <begin position="765"/>
        <end position="786"/>
    </location>
</feature>
<evidence type="ECO:0000313" key="8">
    <source>
        <dbReference type="Proteomes" id="UP001283361"/>
    </source>
</evidence>
<evidence type="ECO:0000313" key="7">
    <source>
        <dbReference type="EMBL" id="KAK3756326.1"/>
    </source>
</evidence>
<dbReference type="InterPro" id="IPR002893">
    <property type="entry name" value="Znf_MYND"/>
</dbReference>
<dbReference type="GO" id="GO:0008270">
    <property type="term" value="F:zinc ion binding"/>
    <property type="evidence" value="ECO:0007669"/>
    <property type="project" value="UniProtKB-KW"/>
</dbReference>
<dbReference type="Gene3D" id="6.10.140.2220">
    <property type="match status" value="1"/>
</dbReference>
<evidence type="ECO:0000256" key="3">
    <source>
        <dbReference type="ARBA" id="ARBA00022833"/>
    </source>
</evidence>
<sequence length="1408" mass="158357">MDAGITEDGFCDGSLHLDTDETRVKLEDSEHAGKGDTRVAARNSWNVYRWSCPDDSSPRRYRYPTLGSDRAAFVRARADPLACNLNNDMVLLWNDVLIEQDRQAGSGNPPSEESIEDAYQRLFAVAAKHREDLQATLRDAGLDRASDLFTDSDSACGAFDDAREDIDGIEDINKDNDGDDDVFDDSGVRGSWELLNDDLDVTEPEQSHLAREFGSYHYRGDESDTAKRRDTEETLHEICGERNSMLKRWQERADNSDEQYRHLQQEIEGCTSLKNVDDTAITNNNQCNDCNKNNGSKLISGNRRKTSSHSDADIEMMNSSSHHSFRFDSGLHDVSCSSEDDPAGDFSVQPDSGNARPSACDVQMWNTRDTSSVHRKNKSIDPRDMVNTSSGQIKDTENHHQDYSDMFTEEKRELNYQSKPVLTPYLAQTYPSPNQSPSANIEQFRPQTNESSSMKCLSSPPIPTSSNKIFTERFSSSPSSTGLVHPEKLVELQTPLILADPKSTHTTDWDKMSILPFVASPHYHELPVIDAPGTFIPTLIRCHTPDCGKTATLDIARHLYKNCHNCRGNYYCSRKCRREDWKRHKRDVCHGSRVSSACKRVIQFCGLDPEVKAALSRLARRGFLSSGRGCVMLGFPDLCASEEFVRHGLKSRWGKGDASSGTGLELLPVYVPLSELRGSKMYGGGEVLQRLMNFCETYNPELKFLLNIGIGVRWNREQKSGARSANDDDQVRSFQYEPSNVFSMNSETFSMESSPSRGCIHSPKESSPSAHSTTMDSGFSDLNKSIASKPHRIRDNSPRSRSASVNSEDIGYGSLGDIRDSLSHSPLSPSHSTADHTVLYNLQPLPSPPCPSPLSPPGTSERVSYYSTVEPRLRCPIVQKCACLRLFNPAFDPPHLFSRSHCHSRNVSPDSKVSSSILSGQNLANYNQSRLLWPRRCGPTLILTDIPGTWYEAVDEFRLKGFYPHSHSTQTLGTDRKAVQRKARELCFSNIQRRLRQRGVSLHHQFPEVYAELVDYVAGDAEHFPSRIIFPVEQHGNGKMFTCVLMPEAEPDLRWTQKAQLLDNLDVSRQRVWGPLVSAQIVRTSKSMYDPHGSFAANESFVHHSSLSRPEEKRSLPTNIKINGDKSSSEKLLNYQQLRVHQHDQDLLQAEICKESSDARFCPRCHARQSLVDSSTQTADSINKSKMKVTVPDLIKYCPTSPFTRRKFNTNFPIFSFDLEILEMLTSWAQSKTNCNMSRDTMASALLGHLACSSLLYRYQNHHDTSSEGKPQQCPMTSFQATEYTGLSAPYPVAKSNSRQQISQHYPTVTARPRKNRQIQKNDSRHISITQKNQGDPSRDFPVTSLSIDQNENSDMIRRAVSSIGKLPSQDQYVIVNVSSYLTGLTNLFLYKKRSPMSIVILSYMLQF</sequence>
<evidence type="ECO:0000256" key="2">
    <source>
        <dbReference type="ARBA" id="ARBA00022771"/>
    </source>
</evidence>
<evidence type="ECO:0000256" key="1">
    <source>
        <dbReference type="ARBA" id="ARBA00022723"/>
    </source>
</evidence>
<feature type="region of interest" description="Disordered" evidence="5">
    <location>
        <begin position="840"/>
        <end position="859"/>
    </location>
</feature>
<evidence type="ECO:0000256" key="5">
    <source>
        <dbReference type="SAM" id="MobiDB-lite"/>
    </source>
</evidence>
<dbReference type="GO" id="GO:0045216">
    <property type="term" value="P:cell-cell junction organization"/>
    <property type="evidence" value="ECO:0007669"/>
    <property type="project" value="InterPro"/>
</dbReference>
<dbReference type="SUPFAM" id="SSF144232">
    <property type="entry name" value="HIT/MYND zinc finger-like"/>
    <property type="match status" value="1"/>
</dbReference>
<dbReference type="GO" id="GO:0043296">
    <property type="term" value="C:apical junction complex"/>
    <property type="evidence" value="ECO:0007669"/>
    <property type="project" value="TreeGrafter"/>
</dbReference>
<comment type="caution">
    <text evidence="7">The sequence shown here is derived from an EMBL/GenBank/DDBJ whole genome shotgun (WGS) entry which is preliminary data.</text>
</comment>
<name>A0AAE0YTP7_9GAST</name>
<keyword evidence="2 4" id="KW-0863">Zinc-finger</keyword>
<evidence type="ECO:0000256" key="4">
    <source>
        <dbReference type="PROSITE-ProRule" id="PRU00134"/>
    </source>
</evidence>
<keyword evidence="8" id="KW-1185">Reference proteome</keyword>
<feature type="region of interest" description="Disordered" evidence="5">
    <location>
        <begin position="1295"/>
        <end position="1321"/>
    </location>
</feature>
<feature type="region of interest" description="Disordered" evidence="5">
    <location>
        <begin position="429"/>
        <end position="461"/>
    </location>
</feature>
<dbReference type="InterPro" id="IPR038825">
    <property type="entry name" value="Apical_junction"/>
</dbReference>
<accession>A0AAE0YTP7</accession>
<organism evidence="7 8">
    <name type="scientific">Elysia crispata</name>
    <name type="common">lettuce slug</name>
    <dbReference type="NCBI Taxonomy" id="231223"/>
    <lineage>
        <taxon>Eukaryota</taxon>
        <taxon>Metazoa</taxon>
        <taxon>Spiralia</taxon>
        <taxon>Lophotrochozoa</taxon>
        <taxon>Mollusca</taxon>
        <taxon>Gastropoda</taxon>
        <taxon>Heterobranchia</taxon>
        <taxon>Euthyneura</taxon>
        <taxon>Panpulmonata</taxon>
        <taxon>Sacoglossa</taxon>
        <taxon>Placobranchoidea</taxon>
        <taxon>Plakobranchidae</taxon>
        <taxon>Elysia</taxon>
    </lineage>
</organism>
<dbReference type="EMBL" id="JAWDGP010005524">
    <property type="protein sequence ID" value="KAK3756326.1"/>
    <property type="molecule type" value="Genomic_DNA"/>
</dbReference>
<gene>
    <name evidence="7" type="ORF">RRG08_038818</name>
</gene>
<keyword evidence="1" id="KW-0479">Metal-binding</keyword>
<feature type="domain" description="MYND-type" evidence="6">
    <location>
        <begin position="544"/>
        <end position="589"/>
    </location>
</feature>
<feature type="region of interest" description="Disordered" evidence="5">
    <location>
        <begin position="292"/>
        <end position="311"/>
    </location>
</feature>